<evidence type="ECO:0000313" key="1">
    <source>
        <dbReference type="EMBL" id="HHI96578.1"/>
    </source>
</evidence>
<organism evidence="1">
    <name type="scientific">Thermodesulfatator atlanticus</name>
    <dbReference type="NCBI Taxonomy" id="501497"/>
    <lineage>
        <taxon>Bacteria</taxon>
        <taxon>Pseudomonadati</taxon>
        <taxon>Thermodesulfobacteriota</taxon>
        <taxon>Thermodesulfobacteria</taxon>
        <taxon>Thermodesulfobacteriales</taxon>
        <taxon>Thermodesulfatatoraceae</taxon>
        <taxon>Thermodesulfatator</taxon>
    </lineage>
</organism>
<dbReference type="Gene3D" id="3.90.10.10">
    <property type="entry name" value="Cytochrome C3"/>
    <property type="match status" value="1"/>
</dbReference>
<evidence type="ECO:0008006" key="2">
    <source>
        <dbReference type="Google" id="ProtNLM"/>
    </source>
</evidence>
<dbReference type="InterPro" id="IPR036280">
    <property type="entry name" value="Multihaem_cyt_sf"/>
</dbReference>
<accession>A0A7V5NYP6</accession>
<gene>
    <name evidence="1" type="ORF">ENJ96_01865</name>
</gene>
<sequence length="446" mass="51037">MRPGVKYLLFLALLLLWGCKENHPEPQNFFCVTCHQVALDAKHDFPCQRCHAGQTPAPSKEAAHKGLVTAPALPPHLEKTCGPCHRKEVTTLKKTRHFTLVGEINPVLKIFGLKPVDSVLALKEPARVETLEDLVHDLLRRRCLRCHLFYEGDAYAETRRGRGCAACHLKYATGELISHEFVRTPPDRLCLHCHYGNRVGFDYYGLFEHDYPYAFRSPLIEGEPPPRPWGVEYHEMNPDLHLKAGLACTDCHTGRELMAGAPGPRCQDCHPKLSPAYHKPSVLAGARCSACHAVWSFQDREYHLILHFDPDWEEWAEFYVQGSSEVEETFLLFFETGMAQARMRDKISGKVREGIWFLGFRARRFAEVPLGYDEKGRVSVLRPILDLHLSLAREDEIPFDNFYPEKLAKDPEKRFLPYAPHTIGAADYFRSQKVLRMIHDRSRGTK</sequence>
<name>A0A7V5NYP6_9BACT</name>
<proteinExistence type="predicted"/>
<protein>
    <recommendedName>
        <fullName evidence="2">Cytochrome c-552/4 domain-containing protein</fullName>
    </recommendedName>
</protein>
<reference evidence="1" key="1">
    <citation type="journal article" date="2020" name="mSystems">
        <title>Genome- and Community-Level Interaction Insights into Carbon Utilization and Element Cycling Functions of Hydrothermarchaeota in Hydrothermal Sediment.</title>
        <authorList>
            <person name="Zhou Z."/>
            <person name="Liu Y."/>
            <person name="Xu W."/>
            <person name="Pan J."/>
            <person name="Luo Z.H."/>
            <person name="Li M."/>
        </authorList>
    </citation>
    <scope>NUCLEOTIDE SEQUENCE [LARGE SCALE GENOMIC DNA]</scope>
    <source>
        <strain evidence="1">HyVt-533</strain>
    </source>
</reference>
<dbReference type="Proteomes" id="UP000886101">
    <property type="component" value="Unassembled WGS sequence"/>
</dbReference>
<dbReference type="AlphaFoldDB" id="A0A7V5NYP6"/>
<dbReference type="EMBL" id="DROK01000054">
    <property type="protein sequence ID" value="HHI96578.1"/>
    <property type="molecule type" value="Genomic_DNA"/>
</dbReference>
<dbReference type="SUPFAM" id="SSF48695">
    <property type="entry name" value="Multiheme cytochromes"/>
    <property type="match status" value="1"/>
</dbReference>
<comment type="caution">
    <text evidence="1">The sequence shown here is derived from an EMBL/GenBank/DDBJ whole genome shotgun (WGS) entry which is preliminary data.</text>
</comment>